<dbReference type="EMBL" id="RJQC01000003">
    <property type="protein sequence ID" value="RNM29833.1"/>
    <property type="molecule type" value="Genomic_DNA"/>
</dbReference>
<evidence type="ECO:0000313" key="3">
    <source>
        <dbReference type="EMBL" id="RNM29833.1"/>
    </source>
</evidence>
<protein>
    <recommendedName>
        <fullName evidence="5">Type II toxin-antitoxin system PemK/MazF family toxin</fullName>
    </recommendedName>
</protein>
<dbReference type="Pfam" id="PF02452">
    <property type="entry name" value="PemK_toxin"/>
    <property type="match status" value="1"/>
</dbReference>
<evidence type="ECO:0000256" key="1">
    <source>
        <dbReference type="ARBA" id="ARBA00007521"/>
    </source>
</evidence>
<evidence type="ECO:0000256" key="2">
    <source>
        <dbReference type="ARBA" id="ARBA00022649"/>
    </source>
</evidence>
<dbReference type="Proteomes" id="UP000276568">
    <property type="component" value="Unassembled WGS sequence"/>
</dbReference>
<keyword evidence="2" id="KW-1277">Toxin-antitoxin system</keyword>
<name>A0A3N0HYI9_9FIRM</name>
<dbReference type="RefSeq" id="WP_128520897.1">
    <property type="nucleotide sequence ID" value="NZ_RJQC01000003.1"/>
</dbReference>
<evidence type="ECO:0008006" key="5">
    <source>
        <dbReference type="Google" id="ProtNLM"/>
    </source>
</evidence>
<comment type="caution">
    <text evidence="3">The sequence shown here is derived from an EMBL/GenBank/DDBJ whole genome shotgun (WGS) entry which is preliminary data.</text>
</comment>
<proteinExistence type="inferred from homology"/>
<evidence type="ECO:0000313" key="4">
    <source>
        <dbReference type="Proteomes" id="UP000276568"/>
    </source>
</evidence>
<dbReference type="InterPro" id="IPR003477">
    <property type="entry name" value="PemK-like"/>
</dbReference>
<dbReference type="InterPro" id="IPR011067">
    <property type="entry name" value="Plasmid_toxin/cell-grow_inhib"/>
</dbReference>
<gene>
    <name evidence="3" type="ORF">EDX97_09425</name>
</gene>
<accession>A0A3N0HYI9</accession>
<comment type="similarity">
    <text evidence="1">Belongs to the PemK/MazF family.</text>
</comment>
<dbReference type="AlphaFoldDB" id="A0A3N0HYI9"/>
<dbReference type="GO" id="GO:0003677">
    <property type="term" value="F:DNA binding"/>
    <property type="evidence" value="ECO:0007669"/>
    <property type="project" value="InterPro"/>
</dbReference>
<reference evidence="3 4" key="1">
    <citation type="submission" date="2018-11" db="EMBL/GenBank/DDBJ databases">
        <title>Clostridium sp. nov., a member of the family Erysipelotrichaceae isolated from pig faeces.</title>
        <authorList>
            <person name="Chang Y.-H."/>
        </authorList>
    </citation>
    <scope>NUCLEOTIDE SEQUENCE [LARGE SCALE GENOMIC DNA]</scope>
    <source>
        <strain evidence="3 4">YH-panp20</strain>
    </source>
</reference>
<keyword evidence="4" id="KW-1185">Reference proteome</keyword>
<sequence length="275" mass="31956">MTEKELKEKCKSLQKSSDTLQAIIKNCRNKKFYHLDSWEAFQAKTFYIENKNSNARNKYLSYKRGTVVFVNFGTSIGNELSGHHFGIVLNKKDSPYNGNLTVLPLTSKYKKYHISLETEIILNIFDSLLEQERKIQEVYDLLNKELFKQQGNIVPDVGEVRSIEDHRIVWFLKKFAPDKKANEDGMAEYTSTELNELLHIVNSKIRKVNSYYKEKNKGSFGMINSITTVSKYRINKPLNELDPIGHIRVSDEIMNRIDREIIKSYTSIDLTQENG</sequence>
<dbReference type="Gene3D" id="2.30.30.110">
    <property type="match status" value="1"/>
</dbReference>
<organism evidence="3 4">
    <name type="scientific">Absicoccus porci</name>
    <dbReference type="NCBI Taxonomy" id="2486576"/>
    <lineage>
        <taxon>Bacteria</taxon>
        <taxon>Bacillati</taxon>
        <taxon>Bacillota</taxon>
        <taxon>Erysipelotrichia</taxon>
        <taxon>Erysipelotrichales</taxon>
        <taxon>Erysipelotrichaceae</taxon>
        <taxon>Absicoccus</taxon>
    </lineage>
</organism>
<dbReference type="SUPFAM" id="SSF50118">
    <property type="entry name" value="Cell growth inhibitor/plasmid maintenance toxic component"/>
    <property type="match status" value="1"/>
</dbReference>
<dbReference type="OrthoDB" id="1957237at2"/>